<keyword evidence="1" id="KW-0472">Membrane</keyword>
<evidence type="ECO:0000256" key="1">
    <source>
        <dbReference type="SAM" id="Phobius"/>
    </source>
</evidence>
<reference evidence="2 3" key="1">
    <citation type="submission" date="2020-08" db="EMBL/GenBank/DDBJ databases">
        <title>A Genomic Blueprint of the Chicken Gut Microbiome.</title>
        <authorList>
            <person name="Gilroy R."/>
            <person name="Ravi A."/>
            <person name="Getino M."/>
            <person name="Pursley I."/>
            <person name="Horton D.L."/>
            <person name="Alikhan N.-F."/>
            <person name="Baker D."/>
            <person name="Gharbi K."/>
            <person name="Hall N."/>
            <person name="Watson M."/>
            <person name="Adriaenssens E.M."/>
            <person name="Foster-Nyarko E."/>
            <person name="Jarju S."/>
            <person name="Secka A."/>
            <person name="Antonio M."/>
            <person name="Oren A."/>
            <person name="Chaudhuri R."/>
            <person name="La Ragione R.M."/>
            <person name="Hildebrand F."/>
            <person name="Pallen M.J."/>
        </authorList>
    </citation>
    <scope>NUCLEOTIDE SEQUENCE [LARGE SCALE GENOMIC DNA]</scope>
    <source>
        <strain evidence="2 3">Sa5YUA1</strain>
    </source>
</reference>
<feature type="transmembrane region" description="Helical" evidence="1">
    <location>
        <begin position="335"/>
        <end position="352"/>
    </location>
</feature>
<keyword evidence="1" id="KW-0812">Transmembrane</keyword>
<feature type="transmembrane region" description="Helical" evidence="1">
    <location>
        <begin position="257"/>
        <end position="281"/>
    </location>
</feature>
<proteinExistence type="predicted"/>
<dbReference type="RefSeq" id="WP_191816964.1">
    <property type="nucleotide sequence ID" value="NZ_JACSQT010000014.1"/>
</dbReference>
<dbReference type="InterPro" id="IPR003474">
    <property type="entry name" value="Glcn_transporter"/>
</dbReference>
<feature type="transmembrane region" description="Helical" evidence="1">
    <location>
        <begin position="426"/>
        <end position="447"/>
    </location>
</feature>
<protein>
    <submittedName>
        <fullName evidence="2">GntP family permease</fullName>
    </submittedName>
</protein>
<feature type="transmembrane region" description="Helical" evidence="1">
    <location>
        <begin position="99"/>
        <end position="122"/>
    </location>
</feature>
<keyword evidence="3" id="KW-1185">Reference proteome</keyword>
<feature type="transmembrane region" description="Helical" evidence="1">
    <location>
        <begin position="373"/>
        <end position="399"/>
    </location>
</feature>
<dbReference type="EMBL" id="JACSQT010000014">
    <property type="protein sequence ID" value="MBD7939290.1"/>
    <property type="molecule type" value="Genomic_DNA"/>
</dbReference>
<evidence type="ECO:0000313" key="2">
    <source>
        <dbReference type="EMBL" id="MBD7939290.1"/>
    </source>
</evidence>
<dbReference type="Pfam" id="PF02447">
    <property type="entry name" value="GntP_permease"/>
    <property type="match status" value="1"/>
</dbReference>
<feature type="transmembrane region" description="Helical" evidence="1">
    <location>
        <begin position="171"/>
        <end position="194"/>
    </location>
</feature>
<dbReference type="Proteomes" id="UP000657931">
    <property type="component" value="Unassembled WGS sequence"/>
</dbReference>
<sequence>MLFLIIAIGVLIIVLATAKFKIHPFMSLLIGALFVGFASGMPFELIIESINTGFGGVMTSIGLVIVFGTIIGVILEKAGAAYRMAEVVLRIVGPKRPQLAMSIIGFIVSIPVFCDSGFIILNSLRQALAKRAKVAMASMSVALATGLYATHTLVPPTPGPIAAAGNIGADVYLGTVILIGFIVAIPAAAVGYFWSVKVATKIEVPEDNSSEEFDYDKVVASFGKMPSTFQAFLPIIFPILLIALGSVISLLNFDGGFAQFFIFLGNPVMALLLGIVVALPLLPKLDEETLTGWVGKGLLDAAPILLITGVGGSFGTMIKNSGIADIIQGWDISDVFTGVLFLLIPFIIGAALKTAQGSSTTSLVLTSSLIAPMLPVVGIEGAVPLALVVMALGAGAMAVSHVNDSYFWVVTQFTGMQVTDAYKAQTMATLLQGIVTLITTMILWLILV</sequence>
<feature type="transmembrane region" description="Helical" evidence="1">
    <location>
        <begin position="293"/>
        <end position="315"/>
    </location>
</feature>
<feature type="transmembrane region" description="Helical" evidence="1">
    <location>
        <begin position="28"/>
        <end position="47"/>
    </location>
</feature>
<feature type="transmembrane region" description="Helical" evidence="1">
    <location>
        <begin position="231"/>
        <end position="251"/>
    </location>
</feature>
<gene>
    <name evidence="2" type="ORF">H9655_19800</name>
</gene>
<comment type="caution">
    <text evidence="2">The sequence shown here is derived from an EMBL/GenBank/DDBJ whole genome shotgun (WGS) entry which is preliminary data.</text>
</comment>
<accession>A0ABR8QUT1</accession>
<dbReference type="PANTHER" id="PTHR30354:SF11">
    <property type="entry name" value="PERMEASE"/>
    <property type="match status" value="1"/>
</dbReference>
<organism evidence="2 3">
    <name type="scientific">Cytobacillus stercorigallinarum</name>
    <dbReference type="NCBI Taxonomy" id="2762240"/>
    <lineage>
        <taxon>Bacteria</taxon>
        <taxon>Bacillati</taxon>
        <taxon>Bacillota</taxon>
        <taxon>Bacilli</taxon>
        <taxon>Bacillales</taxon>
        <taxon>Bacillaceae</taxon>
        <taxon>Cytobacillus</taxon>
    </lineage>
</organism>
<dbReference type="PANTHER" id="PTHR30354">
    <property type="entry name" value="GNT FAMILY GLUCONATE TRANSPORTER"/>
    <property type="match status" value="1"/>
</dbReference>
<keyword evidence="1" id="KW-1133">Transmembrane helix</keyword>
<evidence type="ECO:0000313" key="3">
    <source>
        <dbReference type="Proteomes" id="UP000657931"/>
    </source>
</evidence>
<name>A0ABR8QUT1_9BACI</name>
<feature type="transmembrane region" description="Helical" evidence="1">
    <location>
        <begin position="54"/>
        <end position="75"/>
    </location>
</feature>